<feature type="domain" description="Protein kinase" evidence="6">
    <location>
        <begin position="536"/>
        <end position="793"/>
    </location>
</feature>
<feature type="compositionally biased region" description="Polar residues" evidence="5">
    <location>
        <begin position="44"/>
        <end position="61"/>
    </location>
</feature>
<accession>A0A9P6H8F2</accession>
<comment type="caution">
    <text evidence="7">The sequence shown here is derived from an EMBL/GenBank/DDBJ whole genome shotgun (WGS) entry which is preliminary data.</text>
</comment>
<evidence type="ECO:0000313" key="7">
    <source>
        <dbReference type="EMBL" id="KAF9780733.1"/>
    </source>
</evidence>
<dbReference type="InterPro" id="IPR051681">
    <property type="entry name" value="Ser/Thr_Kinases-Pseudokinases"/>
</dbReference>
<dbReference type="InterPro" id="IPR059179">
    <property type="entry name" value="MLKL-like_MCAfunc"/>
</dbReference>
<dbReference type="EMBL" id="WIUZ02000015">
    <property type="protein sequence ID" value="KAF9780733.1"/>
    <property type="molecule type" value="Genomic_DNA"/>
</dbReference>
<dbReference type="Proteomes" id="UP000736335">
    <property type="component" value="Unassembled WGS sequence"/>
</dbReference>
<evidence type="ECO:0000256" key="5">
    <source>
        <dbReference type="SAM" id="MobiDB-lite"/>
    </source>
</evidence>
<dbReference type="PANTHER" id="PTHR44329">
    <property type="entry name" value="SERINE/THREONINE-PROTEIN KINASE TNNI3K-RELATED"/>
    <property type="match status" value="1"/>
</dbReference>
<keyword evidence="8" id="KW-1185">Reference proteome</keyword>
<keyword evidence="1" id="KW-0418">Kinase</keyword>
<dbReference type="OrthoDB" id="1668230at2759"/>
<keyword evidence="3 4" id="KW-0067">ATP-binding</keyword>
<evidence type="ECO:0000256" key="3">
    <source>
        <dbReference type="ARBA" id="ARBA00022840"/>
    </source>
</evidence>
<dbReference type="InterPro" id="IPR008271">
    <property type="entry name" value="Ser/Thr_kinase_AS"/>
</dbReference>
<dbReference type="InterPro" id="IPR017441">
    <property type="entry name" value="Protein_kinase_ATP_BS"/>
</dbReference>
<protein>
    <recommendedName>
        <fullName evidence="6">Protein kinase domain-containing protein</fullName>
    </recommendedName>
</protein>
<feature type="compositionally biased region" description="Low complexity" evidence="5">
    <location>
        <begin position="73"/>
        <end position="85"/>
    </location>
</feature>
<evidence type="ECO:0000256" key="4">
    <source>
        <dbReference type="PROSITE-ProRule" id="PRU10141"/>
    </source>
</evidence>
<evidence type="ECO:0000259" key="6">
    <source>
        <dbReference type="PROSITE" id="PS50011"/>
    </source>
</evidence>
<dbReference type="InterPro" id="IPR011009">
    <property type="entry name" value="Kinase-like_dom_sf"/>
</dbReference>
<feature type="region of interest" description="Disordered" evidence="5">
    <location>
        <begin position="801"/>
        <end position="848"/>
    </location>
</feature>
<feature type="compositionally biased region" description="Polar residues" evidence="5">
    <location>
        <begin position="473"/>
        <end position="485"/>
    </location>
</feature>
<dbReference type="PROSITE" id="PS00108">
    <property type="entry name" value="PROTEIN_KINASE_ST"/>
    <property type="match status" value="1"/>
</dbReference>
<feature type="compositionally biased region" description="Low complexity" evidence="5">
    <location>
        <begin position="28"/>
        <end position="43"/>
    </location>
</feature>
<sequence>MSSPSNSPTPSPKSSPRLKSLPLPPLPHGSSSESSTTVKISSPLNPSTSPKRTTPLSSSPENEGIEYRLRVDSTSSTARSPSPARLDALSRIITTNSLQRGRSRSPHGGRTGSRSRESDNHSPELGDSWWGSREHLARPWHEPLKRKKTIPPEQTERWEVTRERVQSAAVSVLGTAGDVAHELLRNGVDLLGFVPIPGLDAAARTLLQIWDTLQQVDMNRLACLRLTQRCADILLSIREEVREAGDEVTIELQAPIGRLVDAFANVLALMQRQVNRPFLKRYLKRDDILRAIQGCDAQLNDSLNMFNLSIQIRILRQIHESDRQRQAEMEVIISQIKGRAEPPVAAIETAAFPVIAPVTRAHTGENATIEGHVTSLAPDEVADLLRTCLKRQNEQDLAYDAEDLRQVMQSALQTGSDADMLDVLQVSREEMPEALKTLQRALEEEVQKERSVESSMIEDVAVFSEEAEPLEELTNSPTSGSTSSKLRTDSCASARARASRDTLDREFLESGIEALRRMSEGVKLALPYWTITKWEIDREEKIGVGFFSDVYKGSWRGITVAIKVLAPTTPRKLFVHEVGVWKTLSHTNVLELFGASSTTGEPPWFFVSPYLKYGSLVKYLKNLNTHSPVNLLKMIYEVAMGMAYLHENGVLHGDLKAANVLVDDEVRCVISDFGQSEMKSEVWRVSGKAPPHGTLRWQAPELMAGSKSKFLASMDIYAFAICCVEILNKGNLPWPLLDDDAVRRIVLNDNGRPDIPNSHPWTKDIAQIIGLCWKSKPASRPQFSKVVKDLEAIGQKHDVSLQHATSDVRTAPRPEQVPMSPDMHPVLGLPPFDDDVQESDPESTYVTPDSDLVKWRNRQSISSIYKPEVDPESPSATTRSSGIDGEDYAHIRVDSPSALDDPPANSKDERRYRMLLRHEFHPSLTLPLWSPSTVKIGSVGYLRKPEGEFMTLFSAFDPPETSDGVLKGMASLYGYGQISQGSYRQDKRNRALRGLDVLQSWLSSRLNTNNINRRYSFSLKADRKTAFLCVESTMYTYIEDLSAPKKWFKANVDEIMKYYGDRHPITKEDLFLVIGTLSAPEYALFVSHSNPDMKAHFNVFTSPRPGRPWGEFATTEDTTSSTLTGPHYKEEPTTPLIYHHKVSEVSGEPWHSLLLARLRFKPDSPEPTSL</sequence>
<dbReference type="GO" id="GO:0007166">
    <property type="term" value="P:cell surface receptor signaling pathway"/>
    <property type="evidence" value="ECO:0007669"/>
    <property type="project" value="InterPro"/>
</dbReference>
<feature type="binding site" evidence="4">
    <location>
        <position position="572"/>
    </location>
    <ligand>
        <name>ATP</name>
        <dbReference type="ChEBI" id="CHEBI:30616"/>
    </ligand>
</feature>
<dbReference type="SMART" id="SM00220">
    <property type="entry name" value="S_TKc"/>
    <property type="match status" value="1"/>
</dbReference>
<feature type="region of interest" description="Disordered" evidence="5">
    <location>
        <begin position="466"/>
        <end position="493"/>
    </location>
</feature>
<keyword evidence="1" id="KW-0808">Transferase</keyword>
<dbReference type="InterPro" id="IPR001245">
    <property type="entry name" value="Ser-Thr/Tyr_kinase_cat_dom"/>
</dbReference>
<reference evidence="7" key="1">
    <citation type="journal article" date="2020" name="Nat. Commun.">
        <title>Large-scale genome sequencing of mycorrhizal fungi provides insights into the early evolution of symbiotic traits.</title>
        <authorList>
            <person name="Miyauchi S."/>
            <person name="Kiss E."/>
            <person name="Kuo A."/>
            <person name="Drula E."/>
            <person name="Kohler A."/>
            <person name="Sanchez-Garcia M."/>
            <person name="Morin E."/>
            <person name="Andreopoulos B."/>
            <person name="Barry K.W."/>
            <person name="Bonito G."/>
            <person name="Buee M."/>
            <person name="Carver A."/>
            <person name="Chen C."/>
            <person name="Cichocki N."/>
            <person name="Clum A."/>
            <person name="Culley D."/>
            <person name="Crous P.W."/>
            <person name="Fauchery L."/>
            <person name="Girlanda M."/>
            <person name="Hayes R.D."/>
            <person name="Keri Z."/>
            <person name="LaButti K."/>
            <person name="Lipzen A."/>
            <person name="Lombard V."/>
            <person name="Magnuson J."/>
            <person name="Maillard F."/>
            <person name="Murat C."/>
            <person name="Nolan M."/>
            <person name="Ohm R.A."/>
            <person name="Pangilinan J."/>
            <person name="Pereira M.F."/>
            <person name="Perotto S."/>
            <person name="Peter M."/>
            <person name="Pfister S."/>
            <person name="Riley R."/>
            <person name="Sitrit Y."/>
            <person name="Stielow J.B."/>
            <person name="Szollosi G."/>
            <person name="Zifcakova L."/>
            <person name="Stursova M."/>
            <person name="Spatafora J.W."/>
            <person name="Tedersoo L."/>
            <person name="Vaario L.M."/>
            <person name="Yamada A."/>
            <person name="Yan M."/>
            <person name="Wang P."/>
            <person name="Xu J."/>
            <person name="Bruns T."/>
            <person name="Baldrian P."/>
            <person name="Vilgalys R."/>
            <person name="Dunand C."/>
            <person name="Henrissat B."/>
            <person name="Grigoriev I.V."/>
            <person name="Hibbett D."/>
            <person name="Nagy L.G."/>
            <person name="Martin F.M."/>
        </authorList>
    </citation>
    <scope>NUCLEOTIDE SEQUENCE</scope>
    <source>
        <strain evidence="7">UH-Tt-Lm1</strain>
    </source>
</reference>
<dbReference type="InterPro" id="IPR000719">
    <property type="entry name" value="Prot_kinase_dom"/>
</dbReference>
<organism evidence="7 8">
    <name type="scientific">Thelephora terrestris</name>
    <dbReference type="NCBI Taxonomy" id="56493"/>
    <lineage>
        <taxon>Eukaryota</taxon>
        <taxon>Fungi</taxon>
        <taxon>Dikarya</taxon>
        <taxon>Basidiomycota</taxon>
        <taxon>Agaricomycotina</taxon>
        <taxon>Agaricomycetes</taxon>
        <taxon>Thelephorales</taxon>
        <taxon>Thelephoraceae</taxon>
        <taxon>Thelephora</taxon>
    </lineage>
</organism>
<dbReference type="Pfam" id="PF07714">
    <property type="entry name" value="PK_Tyr_Ser-Thr"/>
    <property type="match status" value="1"/>
</dbReference>
<name>A0A9P6H8F2_9AGAM</name>
<feature type="region of interest" description="Disordered" evidence="5">
    <location>
        <begin position="1"/>
        <end position="129"/>
    </location>
</feature>
<dbReference type="AlphaFoldDB" id="A0A9P6H8F2"/>
<dbReference type="SUPFAM" id="SSF56112">
    <property type="entry name" value="Protein kinase-like (PK-like)"/>
    <property type="match status" value="1"/>
</dbReference>
<reference evidence="7" key="2">
    <citation type="submission" date="2020-11" db="EMBL/GenBank/DDBJ databases">
        <authorList>
            <consortium name="DOE Joint Genome Institute"/>
            <person name="Kuo A."/>
            <person name="Miyauchi S."/>
            <person name="Kiss E."/>
            <person name="Drula E."/>
            <person name="Kohler A."/>
            <person name="Sanchez-Garcia M."/>
            <person name="Andreopoulos B."/>
            <person name="Barry K.W."/>
            <person name="Bonito G."/>
            <person name="Buee M."/>
            <person name="Carver A."/>
            <person name="Chen C."/>
            <person name="Cichocki N."/>
            <person name="Clum A."/>
            <person name="Culley D."/>
            <person name="Crous P.W."/>
            <person name="Fauchery L."/>
            <person name="Girlanda M."/>
            <person name="Hayes R."/>
            <person name="Keri Z."/>
            <person name="Labutti K."/>
            <person name="Lipzen A."/>
            <person name="Lombard V."/>
            <person name="Magnuson J."/>
            <person name="Maillard F."/>
            <person name="Morin E."/>
            <person name="Murat C."/>
            <person name="Nolan M."/>
            <person name="Ohm R."/>
            <person name="Pangilinan J."/>
            <person name="Pereira M."/>
            <person name="Perotto S."/>
            <person name="Peter M."/>
            <person name="Riley R."/>
            <person name="Sitrit Y."/>
            <person name="Stielow B."/>
            <person name="Szollosi G."/>
            <person name="Zifcakova L."/>
            <person name="Stursova M."/>
            <person name="Spatafora J.W."/>
            <person name="Tedersoo L."/>
            <person name="Vaario L.-M."/>
            <person name="Yamada A."/>
            <person name="Yan M."/>
            <person name="Wang P."/>
            <person name="Xu J."/>
            <person name="Bruns T."/>
            <person name="Baldrian P."/>
            <person name="Vilgalys R."/>
            <person name="Henrissat B."/>
            <person name="Grigoriev I.V."/>
            <person name="Hibbett D."/>
            <person name="Nagy L.G."/>
            <person name="Martin F.M."/>
        </authorList>
    </citation>
    <scope>NUCLEOTIDE SEQUENCE</scope>
    <source>
        <strain evidence="7">UH-Tt-Lm1</strain>
    </source>
</reference>
<evidence type="ECO:0000313" key="8">
    <source>
        <dbReference type="Proteomes" id="UP000736335"/>
    </source>
</evidence>
<dbReference type="Gene3D" id="1.10.510.10">
    <property type="entry name" value="Transferase(Phosphotransferase) domain 1"/>
    <property type="match status" value="1"/>
</dbReference>
<dbReference type="Gene3D" id="1.20.930.20">
    <property type="entry name" value="Adaptor protein Cbl, N-terminal domain"/>
    <property type="match status" value="1"/>
</dbReference>
<dbReference type="PRINTS" id="PR00109">
    <property type="entry name" value="TYRKINASE"/>
</dbReference>
<dbReference type="CDD" id="cd21037">
    <property type="entry name" value="MLKL_NTD"/>
    <property type="match status" value="1"/>
</dbReference>
<keyword evidence="2 4" id="KW-0547">Nucleotide-binding</keyword>
<proteinExistence type="predicted"/>
<feature type="region of interest" description="Disordered" evidence="5">
    <location>
        <begin position="865"/>
        <end position="906"/>
    </location>
</feature>
<feature type="compositionally biased region" description="Basic and acidic residues" evidence="5">
    <location>
        <begin position="114"/>
        <end position="124"/>
    </location>
</feature>
<feature type="compositionally biased region" description="Acidic residues" evidence="5">
    <location>
        <begin position="832"/>
        <end position="841"/>
    </location>
</feature>
<evidence type="ECO:0000256" key="2">
    <source>
        <dbReference type="ARBA" id="ARBA00022741"/>
    </source>
</evidence>
<dbReference type="InterPro" id="IPR036537">
    <property type="entry name" value="Adaptor_Cbl_N_dom_sf"/>
</dbReference>
<keyword evidence="1" id="KW-0723">Serine/threonine-protein kinase</keyword>
<dbReference type="PROSITE" id="PS00107">
    <property type="entry name" value="PROTEIN_KINASE_ATP"/>
    <property type="match status" value="1"/>
</dbReference>
<evidence type="ECO:0000256" key="1">
    <source>
        <dbReference type="ARBA" id="ARBA00022527"/>
    </source>
</evidence>
<dbReference type="GO" id="GO:0005524">
    <property type="term" value="F:ATP binding"/>
    <property type="evidence" value="ECO:0007669"/>
    <property type="project" value="UniProtKB-UniRule"/>
</dbReference>
<gene>
    <name evidence="7" type="ORF">BJ322DRAFT_278471</name>
</gene>
<dbReference type="PROSITE" id="PS50011">
    <property type="entry name" value="PROTEIN_KINASE_DOM"/>
    <property type="match status" value="1"/>
</dbReference>
<dbReference type="GO" id="GO:0004674">
    <property type="term" value="F:protein serine/threonine kinase activity"/>
    <property type="evidence" value="ECO:0007669"/>
    <property type="project" value="UniProtKB-KW"/>
</dbReference>